<evidence type="ECO:0000256" key="3">
    <source>
        <dbReference type="HAMAP-Rule" id="MF_01151"/>
    </source>
</evidence>
<gene>
    <name evidence="3 7" type="primary">grpE</name>
    <name evidence="7" type="ORF">KILIM_018_00290</name>
</gene>
<evidence type="ECO:0000256" key="1">
    <source>
        <dbReference type="ARBA" id="ARBA00009054"/>
    </source>
</evidence>
<comment type="subunit">
    <text evidence="3">Homodimer.</text>
</comment>
<evidence type="ECO:0000256" key="2">
    <source>
        <dbReference type="ARBA" id="ARBA00023186"/>
    </source>
</evidence>
<evidence type="ECO:0000256" key="4">
    <source>
        <dbReference type="RuleBase" id="RU000639"/>
    </source>
</evidence>
<comment type="function">
    <text evidence="3 4">Participates actively in the response to hyperosmotic and heat shock by preventing the aggregation of stress-denatured proteins, in association with DnaK and GrpE. It is the nucleotide exchange factor for DnaK and may function as a thermosensor. Unfolded proteins bind initially to DnaJ; upon interaction with the DnaJ-bound protein, DnaK hydrolyzes its bound ATP, resulting in the formation of a stable complex. GrpE releases ADP from DnaK; ATP binding to DnaK triggers the release of the substrate protein, thus completing the reaction cycle. Several rounds of ATP-dependent interactions between DnaJ, DnaK and GrpE are required for fully efficient folding.</text>
</comment>
<keyword evidence="3 4" id="KW-0346">Stress response</keyword>
<dbReference type="SUPFAM" id="SSF58014">
    <property type="entry name" value="Coiled-coil domain of nucleotide exchange factor GrpE"/>
    <property type="match status" value="1"/>
</dbReference>
<dbReference type="Gene3D" id="3.90.20.20">
    <property type="match status" value="1"/>
</dbReference>
<dbReference type="PRINTS" id="PR00773">
    <property type="entry name" value="GRPEPROTEIN"/>
</dbReference>
<dbReference type="HAMAP" id="MF_01151">
    <property type="entry name" value="GrpE"/>
    <property type="match status" value="1"/>
</dbReference>
<dbReference type="GO" id="GO:0005737">
    <property type="term" value="C:cytoplasm"/>
    <property type="evidence" value="ECO:0007669"/>
    <property type="project" value="UniProtKB-SubCell"/>
</dbReference>
<organism evidence="7 8">
    <name type="scientific">Kineosphaera limosa NBRC 100340</name>
    <dbReference type="NCBI Taxonomy" id="1184609"/>
    <lineage>
        <taxon>Bacteria</taxon>
        <taxon>Bacillati</taxon>
        <taxon>Actinomycetota</taxon>
        <taxon>Actinomycetes</taxon>
        <taxon>Micrococcales</taxon>
        <taxon>Dermatophilaceae</taxon>
        <taxon>Kineosphaera</taxon>
    </lineage>
</organism>
<dbReference type="Proteomes" id="UP000008366">
    <property type="component" value="Unassembled WGS sequence"/>
</dbReference>
<dbReference type="Gene3D" id="2.30.22.10">
    <property type="entry name" value="Head domain of nucleotide exchange factor GrpE"/>
    <property type="match status" value="1"/>
</dbReference>
<dbReference type="InterPro" id="IPR000740">
    <property type="entry name" value="GrpE"/>
</dbReference>
<evidence type="ECO:0000256" key="6">
    <source>
        <dbReference type="SAM" id="MobiDB-lite"/>
    </source>
</evidence>
<keyword evidence="3" id="KW-0963">Cytoplasm</keyword>
<sequence length="180" mass="18756">MSAEQGAGPSTSAEESDQAQAASGPPAQAPDPPPPTWAQVHEAEDRLRRALADLDNVRKRAVRERELERAAMRSQAAQTWLPVIDNLGLAIEHATGDPAALVEGLKAVYQQAGAAMAQLGYPALEAMGQPFDPTVHEAFGSVPNAEAAGTVVHVARPGYGTAEALLRPAGVIVATAPQEQ</sequence>
<dbReference type="PANTHER" id="PTHR21237:SF23">
    <property type="entry name" value="GRPE PROTEIN HOMOLOG, MITOCHONDRIAL"/>
    <property type="match status" value="1"/>
</dbReference>
<dbReference type="Pfam" id="PF01025">
    <property type="entry name" value="GrpE"/>
    <property type="match status" value="1"/>
</dbReference>
<dbReference type="AlphaFoldDB" id="K6WT86"/>
<feature type="compositionally biased region" description="Low complexity" evidence="6">
    <location>
        <begin position="10"/>
        <end position="26"/>
    </location>
</feature>
<evidence type="ECO:0000313" key="8">
    <source>
        <dbReference type="Proteomes" id="UP000008366"/>
    </source>
</evidence>
<comment type="similarity">
    <text evidence="1 3 5">Belongs to the GrpE family.</text>
</comment>
<dbReference type="RefSeq" id="WP_006591814.1">
    <property type="nucleotide sequence ID" value="NZ_BAHD01000018.1"/>
</dbReference>
<dbReference type="OrthoDB" id="5191115at2"/>
<dbReference type="STRING" id="1184609.KILIM_018_00290"/>
<name>K6WT86_9MICO</name>
<evidence type="ECO:0000256" key="5">
    <source>
        <dbReference type="RuleBase" id="RU004478"/>
    </source>
</evidence>
<dbReference type="SUPFAM" id="SSF51064">
    <property type="entry name" value="Head domain of nucleotide exchange factor GrpE"/>
    <property type="match status" value="1"/>
</dbReference>
<keyword evidence="8" id="KW-1185">Reference proteome</keyword>
<dbReference type="GO" id="GO:0000774">
    <property type="term" value="F:adenyl-nucleotide exchange factor activity"/>
    <property type="evidence" value="ECO:0007669"/>
    <property type="project" value="InterPro"/>
</dbReference>
<dbReference type="GO" id="GO:0006457">
    <property type="term" value="P:protein folding"/>
    <property type="evidence" value="ECO:0007669"/>
    <property type="project" value="InterPro"/>
</dbReference>
<dbReference type="GO" id="GO:0051087">
    <property type="term" value="F:protein-folding chaperone binding"/>
    <property type="evidence" value="ECO:0007669"/>
    <property type="project" value="InterPro"/>
</dbReference>
<proteinExistence type="inferred from homology"/>
<dbReference type="EMBL" id="BAHD01000018">
    <property type="protein sequence ID" value="GAB95282.1"/>
    <property type="molecule type" value="Genomic_DNA"/>
</dbReference>
<comment type="caution">
    <text evidence="7">The sequence shown here is derived from an EMBL/GenBank/DDBJ whole genome shotgun (WGS) entry which is preliminary data.</text>
</comment>
<reference evidence="7 8" key="1">
    <citation type="submission" date="2012-08" db="EMBL/GenBank/DDBJ databases">
        <title>Whole genome shotgun sequence of Kineosphaera limosa NBRC 100340.</title>
        <authorList>
            <person name="Yoshida I."/>
            <person name="Isaki S."/>
            <person name="Hosoyama A."/>
            <person name="Tsuchikane K."/>
            <person name="Katsumata H."/>
            <person name="Ando Y."/>
            <person name="Ohji S."/>
            <person name="Hamada M."/>
            <person name="Tamura T."/>
            <person name="Yamazoe A."/>
            <person name="Yamazaki S."/>
            <person name="Fujita N."/>
        </authorList>
    </citation>
    <scope>NUCLEOTIDE SEQUENCE [LARGE SCALE GENOMIC DNA]</scope>
    <source>
        <strain evidence="7 8">NBRC 100340</strain>
    </source>
</reference>
<keyword evidence="2 3" id="KW-0143">Chaperone</keyword>
<dbReference type="CDD" id="cd00446">
    <property type="entry name" value="GrpE"/>
    <property type="match status" value="1"/>
</dbReference>
<comment type="subcellular location">
    <subcellularLocation>
        <location evidence="3">Cytoplasm</location>
    </subcellularLocation>
</comment>
<dbReference type="PANTHER" id="PTHR21237">
    <property type="entry name" value="GRPE PROTEIN"/>
    <property type="match status" value="1"/>
</dbReference>
<protein>
    <recommendedName>
        <fullName evidence="3 4">Protein GrpE</fullName>
    </recommendedName>
    <alternativeName>
        <fullName evidence="3">HSP-70 cofactor</fullName>
    </alternativeName>
</protein>
<feature type="region of interest" description="Disordered" evidence="6">
    <location>
        <begin position="1"/>
        <end position="38"/>
    </location>
</feature>
<dbReference type="PROSITE" id="PS01071">
    <property type="entry name" value="GRPE"/>
    <property type="match status" value="1"/>
</dbReference>
<dbReference type="GO" id="GO:0042803">
    <property type="term" value="F:protein homodimerization activity"/>
    <property type="evidence" value="ECO:0007669"/>
    <property type="project" value="InterPro"/>
</dbReference>
<dbReference type="GO" id="GO:0051082">
    <property type="term" value="F:unfolded protein binding"/>
    <property type="evidence" value="ECO:0007669"/>
    <property type="project" value="TreeGrafter"/>
</dbReference>
<dbReference type="InterPro" id="IPR009012">
    <property type="entry name" value="GrpE_head"/>
</dbReference>
<evidence type="ECO:0000313" key="7">
    <source>
        <dbReference type="EMBL" id="GAB95282.1"/>
    </source>
</evidence>
<dbReference type="InterPro" id="IPR013805">
    <property type="entry name" value="GrpE_CC"/>
</dbReference>
<feature type="compositionally biased region" description="Pro residues" evidence="6">
    <location>
        <begin position="27"/>
        <end position="36"/>
    </location>
</feature>
<accession>K6WT86</accession>
<dbReference type="eggNOG" id="COG0576">
    <property type="taxonomic scope" value="Bacteria"/>
</dbReference>